<dbReference type="InParanoid" id="A0A1S0U1S7"/>
<feature type="region of interest" description="Disordered" evidence="1">
    <location>
        <begin position="1"/>
        <end position="30"/>
    </location>
</feature>
<accession>A0A1S0U1S7</accession>
<dbReference type="EMBL" id="JH712312">
    <property type="protein sequence ID" value="EFO23944.1"/>
    <property type="molecule type" value="Genomic_DNA"/>
</dbReference>
<reference evidence="2" key="1">
    <citation type="submission" date="2012-04" db="EMBL/GenBank/DDBJ databases">
        <title>The Genome Sequence of Loa loa.</title>
        <authorList>
            <consortium name="The Broad Institute Genome Sequencing Platform"/>
            <consortium name="Broad Institute Genome Sequencing Center for Infectious Disease"/>
            <person name="Nutman T.B."/>
            <person name="Fink D.L."/>
            <person name="Russ C."/>
            <person name="Young S."/>
            <person name="Zeng Q."/>
            <person name="Gargeya S."/>
            <person name="Alvarado L."/>
            <person name="Berlin A."/>
            <person name="Chapman S.B."/>
            <person name="Chen Z."/>
            <person name="Freedman E."/>
            <person name="Gellesch M."/>
            <person name="Goldberg J."/>
            <person name="Griggs A."/>
            <person name="Gujja S."/>
            <person name="Heilman E.R."/>
            <person name="Heiman D."/>
            <person name="Howarth C."/>
            <person name="Mehta T."/>
            <person name="Neiman D."/>
            <person name="Pearson M."/>
            <person name="Roberts A."/>
            <person name="Saif S."/>
            <person name="Shea T."/>
            <person name="Shenoy N."/>
            <person name="Sisk P."/>
            <person name="Stolte C."/>
            <person name="Sykes S."/>
            <person name="White J."/>
            <person name="Yandava C."/>
            <person name="Haas B."/>
            <person name="Henn M.R."/>
            <person name="Nusbaum C."/>
            <person name="Birren B."/>
        </authorList>
    </citation>
    <scope>NUCLEOTIDE SEQUENCE [LARGE SCALE GENOMIC DNA]</scope>
</reference>
<protein>
    <submittedName>
        <fullName evidence="2">Uncharacterized protein</fullName>
    </submittedName>
</protein>
<name>A0A1S0U1S7_LOALO</name>
<dbReference type="CTD" id="9941944"/>
<sequence length="51" mass="5845">MEEARVVRGTEEMSYEEEDEEEEEGQASQPDYVTFSKTILSLSAIRPMMSV</sequence>
<feature type="compositionally biased region" description="Basic and acidic residues" evidence="1">
    <location>
        <begin position="1"/>
        <end position="11"/>
    </location>
</feature>
<dbReference type="AlphaFoldDB" id="A0A1S0U1S7"/>
<dbReference type="RefSeq" id="XP_003140127.1">
    <property type="nucleotide sequence ID" value="XM_003140079.1"/>
</dbReference>
<evidence type="ECO:0000256" key="1">
    <source>
        <dbReference type="SAM" id="MobiDB-lite"/>
    </source>
</evidence>
<feature type="compositionally biased region" description="Acidic residues" evidence="1">
    <location>
        <begin position="13"/>
        <end position="25"/>
    </location>
</feature>
<dbReference type="KEGG" id="loa:LOAG_04542"/>
<evidence type="ECO:0000313" key="2">
    <source>
        <dbReference type="EMBL" id="EFO23944.1"/>
    </source>
</evidence>
<organism evidence="2">
    <name type="scientific">Loa loa</name>
    <name type="common">Eye worm</name>
    <name type="synonym">Filaria loa</name>
    <dbReference type="NCBI Taxonomy" id="7209"/>
    <lineage>
        <taxon>Eukaryota</taxon>
        <taxon>Metazoa</taxon>
        <taxon>Ecdysozoa</taxon>
        <taxon>Nematoda</taxon>
        <taxon>Chromadorea</taxon>
        <taxon>Rhabditida</taxon>
        <taxon>Spirurina</taxon>
        <taxon>Spiruromorpha</taxon>
        <taxon>Filarioidea</taxon>
        <taxon>Onchocercidae</taxon>
        <taxon>Loa</taxon>
    </lineage>
</organism>
<proteinExistence type="predicted"/>
<gene>
    <name evidence="2" type="ORF">LOAG_04542</name>
</gene>
<dbReference type="GeneID" id="9941944"/>